<evidence type="ECO:0000256" key="2">
    <source>
        <dbReference type="ARBA" id="ARBA00023033"/>
    </source>
</evidence>
<reference evidence="4 5" key="1">
    <citation type="submission" date="2020-08" db="EMBL/GenBank/DDBJ databases">
        <title>The Agave Microbiome: Exploring the role of microbial communities in plant adaptations to desert environments.</title>
        <authorList>
            <person name="Partida-Martinez L.P."/>
        </authorList>
    </citation>
    <scope>NUCLEOTIDE SEQUENCE [LARGE SCALE GENOMIC DNA]</scope>
    <source>
        <strain evidence="4 5">AT3.2</strain>
    </source>
</reference>
<evidence type="ECO:0000256" key="1">
    <source>
        <dbReference type="ARBA" id="ARBA00023002"/>
    </source>
</evidence>
<dbReference type="PRINTS" id="PR00420">
    <property type="entry name" value="RNGMNOXGNASE"/>
</dbReference>
<name>A0A7W9WYW9_9BURK</name>
<dbReference type="AlphaFoldDB" id="A0A7W9WYW9"/>
<feature type="domain" description="FAD-binding" evidence="3">
    <location>
        <begin position="11"/>
        <end position="336"/>
    </location>
</feature>
<dbReference type="EMBL" id="JACHBX010000001">
    <property type="protein sequence ID" value="MBB6133322.1"/>
    <property type="molecule type" value="Genomic_DNA"/>
</dbReference>
<dbReference type="GO" id="GO:0071949">
    <property type="term" value="F:FAD binding"/>
    <property type="evidence" value="ECO:0007669"/>
    <property type="project" value="InterPro"/>
</dbReference>
<dbReference type="GO" id="GO:0004497">
    <property type="term" value="F:monooxygenase activity"/>
    <property type="evidence" value="ECO:0007669"/>
    <property type="project" value="UniProtKB-KW"/>
</dbReference>
<comment type="caution">
    <text evidence="4">The sequence shown here is derived from an EMBL/GenBank/DDBJ whole genome shotgun (WGS) entry which is preliminary data.</text>
</comment>
<dbReference type="Proteomes" id="UP000540787">
    <property type="component" value="Unassembled WGS sequence"/>
</dbReference>
<keyword evidence="1" id="KW-0560">Oxidoreductase</keyword>
<gene>
    <name evidence="4" type="ORF">HD842_001433</name>
</gene>
<dbReference type="Gene3D" id="3.30.9.10">
    <property type="entry name" value="D-Amino Acid Oxidase, subunit A, domain 2"/>
    <property type="match status" value="1"/>
</dbReference>
<accession>A0A7W9WYW9</accession>
<evidence type="ECO:0000313" key="5">
    <source>
        <dbReference type="Proteomes" id="UP000540787"/>
    </source>
</evidence>
<dbReference type="Pfam" id="PF01494">
    <property type="entry name" value="FAD_binding_3"/>
    <property type="match status" value="1"/>
</dbReference>
<dbReference type="Gene3D" id="3.50.50.60">
    <property type="entry name" value="FAD/NAD(P)-binding domain"/>
    <property type="match status" value="1"/>
</dbReference>
<dbReference type="InterPro" id="IPR036188">
    <property type="entry name" value="FAD/NAD-bd_sf"/>
</dbReference>
<keyword evidence="2" id="KW-0503">Monooxygenase</keyword>
<keyword evidence="5" id="KW-1185">Reference proteome</keyword>
<dbReference type="InterPro" id="IPR050493">
    <property type="entry name" value="FAD-dep_Monooxygenase_BioMet"/>
</dbReference>
<dbReference type="RefSeq" id="WP_183552663.1">
    <property type="nucleotide sequence ID" value="NZ_JACHBX010000001.1"/>
</dbReference>
<sequence>MAASPAKRLHIGVIGAGTAGLATAIAFARAGHTVDVFEKHPALATLGAGVLMQPQGVAALDELGVGAAFNAISLPIDRLVGQCERGWTLVDIPYTGLQARAVSRSALGGVLERESRALGVRLHFGCPVGAIGVENGAGTVDAGGVSHRFDLVVIANGASSMLPAATGLAVASHQYKWGALWALIDLDDWPDAHLLAQRYGGTERMYGIMPTERVNGALRVSLFWSLRSDRYDAWRAAPLDDWKRELLALWPESKPVVDRLHSHSQLAFARYHHARPSRLASGPICIVGDAGHAMSPQLGLGTTLAVQDALVLARCVDVHGAAAGVLRYSASRLRTVRAYQALSRTLTPCFQLDGKGLWRDLLFAGALKVPGSRYLMYRSIAAPRRCLRQAWAAA</sequence>
<dbReference type="SUPFAM" id="SSF51905">
    <property type="entry name" value="FAD/NAD(P)-binding domain"/>
    <property type="match status" value="1"/>
</dbReference>
<proteinExistence type="predicted"/>
<dbReference type="PANTHER" id="PTHR13789">
    <property type="entry name" value="MONOOXYGENASE"/>
    <property type="match status" value="1"/>
</dbReference>
<dbReference type="PANTHER" id="PTHR13789:SF309">
    <property type="entry name" value="PUTATIVE (AFU_ORTHOLOGUE AFUA_6G14510)-RELATED"/>
    <property type="match status" value="1"/>
</dbReference>
<evidence type="ECO:0000313" key="4">
    <source>
        <dbReference type="EMBL" id="MBB6133322.1"/>
    </source>
</evidence>
<organism evidence="4 5">
    <name type="scientific">Massilia aurea</name>
    <dbReference type="NCBI Taxonomy" id="373040"/>
    <lineage>
        <taxon>Bacteria</taxon>
        <taxon>Pseudomonadati</taxon>
        <taxon>Pseudomonadota</taxon>
        <taxon>Betaproteobacteria</taxon>
        <taxon>Burkholderiales</taxon>
        <taxon>Oxalobacteraceae</taxon>
        <taxon>Telluria group</taxon>
        <taxon>Massilia</taxon>
    </lineage>
</organism>
<protein>
    <submittedName>
        <fullName evidence="4">2-polyprenyl-6-methoxyphenol hydroxylase-like FAD-dependent oxidoreductase</fullName>
    </submittedName>
</protein>
<dbReference type="InterPro" id="IPR002938">
    <property type="entry name" value="FAD-bd"/>
</dbReference>
<evidence type="ECO:0000259" key="3">
    <source>
        <dbReference type="Pfam" id="PF01494"/>
    </source>
</evidence>